<proteinExistence type="predicted"/>
<dbReference type="Pfam" id="PF18142">
    <property type="entry name" value="SLATT_fungal"/>
    <property type="match status" value="1"/>
</dbReference>
<sequence>MANVNRDPGHLSLPPFKADNSESLDSFYKSERPSSIPVPTRPANTTPVGSRPPPPPSQTPGRQRPRSYVSSQTPHRFLSPAEWARVAHGLGAIKEGETHNVVHPGCWYWPPKGMPEGLYRDVITQRSKYFISHHCLSVVRWFLMILQIVIGAILTAMGSLDLRNGTPITVLAAVNTVDAGLLALMHNSGLPDRYRLDKVEFSKVEDFLKELLDTGIVEANQTVDDVLSECFAKYQAAKATVVANMPESYTIPSSSVREKQVYICPDPSVHTISVHS</sequence>
<reference evidence="4" key="1">
    <citation type="submission" date="2023-06" db="EMBL/GenBank/DDBJ databases">
        <title>Genome-scale phylogeny and comparative genomics of the fungal order Sordariales.</title>
        <authorList>
            <consortium name="Lawrence Berkeley National Laboratory"/>
            <person name="Hensen N."/>
            <person name="Bonometti L."/>
            <person name="Westerberg I."/>
            <person name="Brannstrom I.O."/>
            <person name="Guillou S."/>
            <person name="Cros-Aarteil S."/>
            <person name="Calhoun S."/>
            <person name="Haridas S."/>
            <person name="Kuo A."/>
            <person name="Mondo S."/>
            <person name="Pangilinan J."/>
            <person name="Riley R."/>
            <person name="LaButti K."/>
            <person name="Andreopoulos B."/>
            <person name="Lipzen A."/>
            <person name="Chen C."/>
            <person name="Yanf M."/>
            <person name="Daum C."/>
            <person name="Ng V."/>
            <person name="Clum A."/>
            <person name="Steindorff A."/>
            <person name="Ohm R."/>
            <person name="Martin F."/>
            <person name="Silar P."/>
            <person name="Natvig D."/>
            <person name="Lalanne C."/>
            <person name="Gautier V."/>
            <person name="Ament-velasquez S.L."/>
            <person name="Kruys A."/>
            <person name="Hutchinson M.I."/>
            <person name="Powell A.J."/>
            <person name="Barry K."/>
            <person name="Miller A.N."/>
            <person name="Grigoriev I.V."/>
            <person name="Debuchy R."/>
            <person name="Gladieux P."/>
            <person name="Thoren M.H."/>
            <person name="Johannesson H."/>
        </authorList>
    </citation>
    <scope>NUCLEOTIDE SEQUENCE</scope>
    <source>
        <strain evidence="4">SMH2392-1A</strain>
    </source>
</reference>
<organism evidence="4 5">
    <name type="scientific">Lasiosphaeria miniovina</name>
    <dbReference type="NCBI Taxonomy" id="1954250"/>
    <lineage>
        <taxon>Eukaryota</taxon>
        <taxon>Fungi</taxon>
        <taxon>Dikarya</taxon>
        <taxon>Ascomycota</taxon>
        <taxon>Pezizomycotina</taxon>
        <taxon>Sordariomycetes</taxon>
        <taxon>Sordariomycetidae</taxon>
        <taxon>Sordariales</taxon>
        <taxon>Lasiosphaeriaceae</taxon>
        <taxon>Lasiosphaeria</taxon>
    </lineage>
</organism>
<protein>
    <recommendedName>
        <fullName evidence="3">SMODS and SLOG-associating 2TM effector domain-containing protein</fullName>
    </recommendedName>
</protein>
<dbReference type="EMBL" id="JAUIRO010000009">
    <property type="protein sequence ID" value="KAK0701751.1"/>
    <property type="molecule type" value="Genomic_DNA"/>
</dbReference>
<accession>A0AA40DHP6</accession>
<keyword evidence="2" id="KW-0472">Membrane</keyword>
<dbReference type="RefSeq" id="XP_060289415.1">
    <property type="nucleotide sequence ID" value="XM_060446293.1"/>
</dbReference>
<dbReference type="NCBIfam" id="NF033635">
    <property type="entry name" value="SLATT_fungal"/>
    <property type="match status" value="1"/>
</dbReference>
<comment type="caution">
    <text evidence="4">The sequence shown here is derived from an EMBL/GenBank/DDBJ whole genome shotgun (WGS) entry which is preliminary data.</text>
</comment>
<evidence type="ECO:0000256" key="1">
    <source>
        <dbReference type="SAM" id="MobiDB-lite"/>
    </source>
</evidence>
<evidence type="ECO:0000313" key="5">
    <source>
        <dbReference type="Proteomes" id="UP001172101"/>
    </source>
</evidence>
<dbReference type="InterPro" id="IPR041622">
    <property type="entry name" value="SLATT_fungi"/>
</dbReference>
<dbReference type="AlphaFoldDB" id="A0AA40DHP6"/>
<evidence type="ECO:0000256" key="2">
    <source>
        <dbReference type="SAM" id="Phobius"/>
    </source>
</evidence>
<keyword evidence="5" id="KW-1185">Reference proteome</keyword>
<dbReference type="PANTHER" id="PTHR38793">
    <property type="entry name" value="SLATT_FUNGAL DOMAIN-CONTAINING PROTEIN-RELATED"/>
    <property type="match status" value="1"/>
</dbReference>
<feature type="region of interest" description="Disordered" evidence="1">
    <location>
        <begin position="1"/>
        <end position="71"/>
    </location>
</feature>
<gene>
    <name evidence="4" type="ORF">B0T26DRAFT_757740</name>
</gene>
<keyword evidence="2" id="KW-1133">Transmembrane helix</keyword>
<feature type="domain" description="SMODS and SLOG-associating 2TM effector" evidence="3">
    <location>
        <begin position="122"/>
        <end position="240"/>
    </location>
</feature>
<feature type="transmembrane region" description="Helical" evidence="2">
    <location>
        <begin position="138"/>
        <end position="160"/>
    </location>
</feature>
<dbReference type="GeneID" id="85329563"/>
<keyword evidence="2" id="KW-0812">Transmembrane</keyword>
<dbReference type="PANTHER" id="PTHR38793:SF1">
    <property type="entry name" value="SMODS AND SLOG-ASSOCIATING 2TM EFFECTOR DOMAIN-CONTAINING PROTEIN"/>
    <property type="match status" value="1"/>
</dbReference>
<feature type="transmembrane region" description="Helical" evidence="2">
    <location>
        <begin position="166"/>
        <end position="185"/>
    </location>
</feature>
<dbReference type="Proteomes" id="UP001172101">
    <property type="component" value="Unassembled WGS sequence"/>
</dbReference>
<evidence type="ECO:0000313" key="4">
    <source>
        <dbReference type="EMBL" id="KAK0701751.1"/>
    </source>
</evidence>
<evidence type="ECO:0000259" key="3">
    <source>
        <dbReference type="Pfam" id="PF18142"/>
    </source>
</evidence>
<name>A0AA40DHP6_9PEZI</name>